<dbReference type="Gene3D" id="1.10.260.40">
    <property type="entry name" value="lambda repressor-like DNA-binding domains"/>
    <property type="match status" value="1"/>
</dbReference>
<proteinExistence type="predicted"/>
<keyword evidence="1" id="KW-0805">Transcription regulation</keyword>
<dbReference type="InterPro" id="IPR028082">
    <property type="entry name" value="Peripla_BP_I"/>
</dbReference>
<dbReference type="AlphaFoldDB" id="A0A3M0G5B9"/>
<dbReference type="SUPFAM" id="SSF47413">
    <property type="entry name" value="lambda repressor-like DNA-binding domains"/>
    <property type="match status" value="1"/>
</dbReference>
<feature type="domain" description="HTH lacI-type" evidence="4">
    <location>
        <begin position="5"/>
        <end position="59"/>
    </location>
</feature>
<reference evidence="5 6" key="1">
    <citation type="submission" date="2018-10" db="EMBL/GenBank/DDBJ databases">
        <title>Tessaracoccus antarcticuss sp. nov., isolated from sediment.</title>
        <authorList>
            <person name="Zhou L.Y."/>
            <person name="Du Z.J."/>
        </authorList>
    </citation>
    <scope>NUCLEOTIDE SEQUENCE [LARGE SCALE GENOMIC DNA]</scope>
    <source>
        <strain evidence="5 6">JDX10</strain>
    </source>
</reference>
<dbReference type="Proteomes" id="UP000275256">
    <property type="component" value="Unassembled WGS sequence"/>
</dbReference>
<name>A0A3M0G5B9_9ACTN</name>
<evidence type="ECO:0000313" key="5">
    <source>
        <dbReference type="EMBL" id="RMB60034.1"/>
    </source>
</evidence>
<evidence type="ECO:0000256" key="1">
    <source>
        <dbReference type="ARBA" id="ARBA00023015"/>
    </source>
</evidence>
<evidence type="ECO:0000256" key="3">
    <source>
        <dbReference type="ARBA" id="ARBA00023163"/>
    </source>
</evidence>
<evidence type="ECO:0000256" key="2">
    <source>
        <dbReference type="ARBA" id="ARBA00023125"/>
    </source>
</evidence>
<dbReference type="InterPro" id="IPR001761">
    <property type="entry name" value="Peripla_BP/Lac1_sug-bd_dom"/>
</dbReference>
<keyword evidence="3" id="KW-0804">Transcription</keyword>
<keyword evidence="2" id="KW-0238">DNA-binding</keyword>
<dbReference type="PANTHER" id="PTHR30146">
    <property type="entry name" value="LACI-RELATED TRANSCRIPTIONAL REPRESSOR"/>
    <property type="match status" value="1"/>
</dbReference>
<evidence type="ECO:0000259" key="4">
    <source>
        <dbReference type="PROSITE" id="PS50932"/>
    </source>
</evidence>
<gene>
    <name evidence="5" type="ORF">EAX62_09985</name>
</gene>
<dbReference type="EMBL" id="REFW01000002">
    <property type="protein sequence ID" value="RMB60034.1"/>
    <property type="molecule type" value="Genomic_DNA"/>
</dbReference>
<dbReference type="CDD" id="cd01392">
    <property type="entry name" value="HTH_LacI"/>
    <property type="match status" value="1"/>
</dbReference>
<dbReference type="GO" id="GO:0003700">
    <property type="term" value="F:DNA-binding transcription factor activity"/>
    <property type="evidence" value="ECO:0007669"/>
    <property type="project" value="TreeGrafter"/>
</dbReference>
<keyword evidence="6" id="KW-1185">Reference proteome</keyword>
<comment type="caution">
    <text evidence="5">The sequence shown here is derived from an EMBL/GenBank/DDBJ whole genome shotgun (WGS) entry which is preliminary data.</text>
</comment>
<evidence type="ECO:0000313" key="6">
    <source>
        <dbReference type="Proteomes" id="UP000275256"/>
    </source>
</evidence>
<protein>
    <submittedName>
        <fullName evidence="5">LacI family transcriptional regulator</fullName>
    </submittedName>
</protein>
<dbReference type="PANTHER" id="PTHR30146:SF109">
    <property type="entry name" value="HTH-TYPE TRANSCRIPTIONAL REGULATOR GALS"/>
    <property type="match status" value="1"/>
</dbReference>
<dbReference type="InterPro" id="IPR010982">
    <property type="entry name" value="Lambda_DNA-bd_dom_sf"/>
</dbReference>
<dbReference type="Gene3D" id="3.40.50.2300">
    <property type="match status" value="2"/>
</dbReference>
<sequence length="330" mass="35301">MSGRPTLSSIASALGLSHQTVSNAINRPDALRPETLQRVLDEIARTGYVPSTAARQLASKRSRLFAFRVRPAPNGLHGQVVDNLLHAVTERAAAMGYHLLVFAAQDDADEVAQIERLRATSNIDGVVLTDTTSQDIRPGRLTRTGIPLVAFGRPWGQDSSHPWVDVDGAAGCRMATEQLLHRGAGRVGFLGWPQGSGVGDDRVSGWRQALVAAGAHDDGDRWLGRCLDEVSLARAMAHDLRADGVDALVCASDTLALGARAAFRESGLDTSRVVGFDDSPVAALTGLSSIRQPVEQVADFCVQRLLDADAVPRTRILEPTVVFRSGDFVT</sequence>
<dbReference type="PROSITE" id="PS50932">
    <property type="entry name" value="HTH_LACI_2"/>
    <property type="match status" value="1"/>
</dbReference>
<dbReference type="GO" id="GO:0000976">
    <property type="term" value="F:transcription cis-regulatory region binding"/>
    <property type="evidence" value="ECO:0007669"/>
    <property type="project" value="TreeGrafter"/>
</dbReference>
<organism evidence="5 6">
    <name type="scientific">Tessaracoccus antarcticus</name>
    <dbReference type="NCBI Taxonomy" id="2479848"/>
    <lineage>
        <taxon>Bacteria</taxon>
        <taxon>Bacillati</taxon>
        <taxon>Actinomycetota</taxon>
        <taxon>Actinomycetes</taxon>
        <taxon>Propionibacteriales</taxon>
        <taxon>Propionibacteriaceae</taxon>
        <taxon>Tessaracoccus</taxon>
    </lineage>
</organism>
<dbReference type="InterPro" id="IPR000843">
    <property type="entry name" value="HTH_LacI"/>
</dbReference>
<accession>A0A3M0G5B9</accession>
<dbReference type="SUPFAM" id="SSF53822">
    <property type="entry name" value="Periplasmic binding protein-like I"/>
    <property type="match status" value="1"/>
</dbReference>
<dbReference type="RefSeq" id="WP_121901514.1">
    <property type="nucleotide sequence ID" value="NZ_REFW01000002.1"/>
</dbReference>
<dbReference type="OrthoDB" id="3430936at2"/>
<dbReference type="SMART" id="SM00354">
    <property type="entry name" value="HTH_LACI"/>
    <property type="match status" value="1"/>
</dbReference>
<dbReference type="Pfam" id="PF00532">
    <property type="entry name" value="Peripla_BP_1"/>
    <property type="match status" value="1"/>
</dbReference>